<reference evidence="4" key="1">
    <citation type="journal article" date="2019" name="Int. J. Syst. Evol. Microbiol.">
        <title>The Global Catalogue of Microorganisms (GCM) 10K type strain sequencing project: providing services to taxonomists for standard genome sequencing and annotation.</title>
        <authorList>
            <consortium name="The Broad Institute Genomics Platform"/>
            <consortium name="The Broad Institute Genome Sequencing Center for Infectious Disease"/>
            <person name="Wu L."/>
            <person name="Ma J."/>
        </authorList>
    </citation>
    <scope>NUCLEOTIDE SEQUENCE [LARGE SCALE GENOMIC DNA]</scope>
    <source>
        <strain evidence="4">CGMCC 4.7248</strain>
    </source>
</reference>
<evidence type="ECO:0000313" key="4">
    <source>
        <dbReference type="Proteomes" id="UP001596154"/>
    </source>
</evidence>
<gene>
    <name evidence="3" type="ORF">ACFPZJ_07990</name>
</gene>
<sequence>MPSAQEAFAALNIGKTNGYELIDAGEFPIEVIRLGRALRVRKAELLQFLGLPLSAAVEVQSAAATNSDAPGVQPGAPIEQPAPISQ</sequence>
<dbReference type="Pfam" id="PF12728">
    <property type="entry name" value="HTH_17"/>
    <property type="match status" value="1"/>
</dbReference>
<feature type="domain" description="Helix-turn-helix" evidence="2">
    <location>
        <begin position="4"/>
        <end position="49"/>
    </location>
</feature>
<dbReference type="RefSeq" id="WP_381019063.1">
    <property type="nucleotide sequence ID" value="NZ_JBHSNY010000003.1"/>
</dbReference>
<keyword evidence="4" id="KW-1185">Reference proteome</keyword>
<proteinExistence type="predicted"/>
<accession>A0ABW0UJG3</accession>
<name>A0ABW0UJG3_9ACTN</name>
<organism evidence="3 4">
    <name type="scientific">Streptomyces bullii</name>
    <dbReference type="NCBI Taxonomy" id="349910"/>
    <lineage>
        <taxon>Bacteria</taxon>
        <taxon>Bacillati</taxon>
        <taxon>Actinomycetota</taxon>
        <taxon>Actinomycetes</taxon>
        <taxon>Kitasatosporales</taxon>
        <taxon>Streptomycetaceae</taxon>
        <taxon>Streptomyces</taxon>
    </lineage>
</organism>
<evidence type="ECO:0000313" key="3">
    <source>
        <dbReference type="EMBL" id="MFC5633732.1"/>
    </source>
</evidence>
<protein>
    <submittedName>
        <fullName evidence="3">Helix-turn-helix domain-containing protein</fullName>
    </submittedName>
</protein>
<feature type="region of interest" description="Disordered" evidence="1">
    <location>
        <begin position="64"/>
        <end position="86"/>
    </location>
</feature>
<dbReference type="Proteomes" id="UP001596154">
    <property type="component" value="Unassembled WGS sequence"/>
</dbReference>
<evidence type="ECO:0000259" key="2">
    <source>
        <dbReference type="Pfam" id="PF12728"/>
    </source>
</evidence>
<dbReference type="InterPro" id="IPR041657">
    <property type="entry name" value="HTH_17"/>
</dbReference>
<dbReference type="EMBL" id="JBHSNY010000003">
    <property type="protein sequence ID" value="MFC5633732.1"/>
    <property type="molecule type" value="Genomic_DNA"/>
</dbReference>
<evidence type="ECO:0000256" key="1">
    <source>
        <dbReference type="SAM" id="MobiDB-lite"/>
    </source>
</evidence>
<comment type="caution">
    <text evidence="3">The sequence shown here is derived from an EMBL/GenBank/DDBJ whole genome shotgun (WGS) entry which is preliminary data.</text>
</comment>